<dbReference type="Pfam" id="PF04230">
    <property type="entry name" value="PS_pyruv_trans"/>
    <property type="match status" value="1"/>
</dbReference>
<dbReference type="EMBL" id="LAZR01012421">
    <property type="protein sequence ID" value="KKM26919.1"/>
    <property type="molecule type" value="Genomic_DNA"/>
</dbReference>
<protein>
    <recommendedName>
        <fullName evidence="1">Polysaccharide pyruvyl transferase domain-containing protein</fullName>
    </recommendedName>
</protein>
<evidence type="ECO:0000259" key="1">
    <source>
        <dbReference type="Pfam" id="PF04230"/>
    </source>
</evidence>
<evidence type="ECO:0000313" key="2">
    <source>
        <dbReference type="EMBL" id="KKM26919.1"/>
    </source>
</evidence>
<accession>A0A0F9J3A3</accession>
<dbReference type="AlphaFoldDB" id="A0A0F9J3A3"/>
<comment type="caution">
    <text evidence="2">The sequence shown here is derived from an EMBL/GenBank/DDBJ whole genome shotgun (WGS) entry which is preliminary data.</text>
</comment>
<name>A0A0F9J3A3_9ZZZZ</name>
<organism evidence="2">
    <name type="scientific">marine sediment metagenome</name>
    <dbReference type="NCBI Taxonomy" id="412755"/>
    <lineage>
        <taxon>unclassified sequences</taxon>
        <taxon>metagenomes</taxon>
        <taxon>ecological metagenomes</taxon>
    </lineage>
</organism>
<proteinExistence type="predicted"/>
<reference evidence="2" key="1">
    <citation type="journal article" date="2015" name="Nature">
        <title>Complex archaea that bridge the gap between prokaryotes and eukaryotes.</title>
        <authorList>
            <person name="Spang A."/>
            <person name="Saw J.H."/>
            <person name="Jorgensen S.L."/>
            <person name="Zaremba-Niedzwiedzka K."/>
            <person name="Martijn J."/>
            <person name="Lind A.E."/>
            <person name="van Eijk R."/>
            <person name="Schleper C."/>
            <person name="Guy L."/>
            <person name="Ettema T.J."/>
        </authorList>
    </citation>
    <scope>NUCLEOTIDE SEQUENCE</scope>
</reference>
<feature type="domain" description="Polysaccharide pyruvyl transferase" evidence="1">
    <location>
        <begin position="14"/>
        <end position="309"/>
    </location>
</feature>
<gene>
    <name evidence="2" type="ORF">LCGC14_1579970</name>
</gene>
<dbReference type="InterPro" id="IPR007345">
    <property type="entry name" value="Polysacch_pyruvyl_Trfase"/>
</dbReference>
<sequence>MQKVIWHVGAWSNNAGDRVLQAANTDILRERYNGDLRFVYVNTQETYFSKQLIDKMNTEADLLLIGGGGLIFHRPMDHSHSGWQLNIDLKNIDMIKVPIAVHGIGYNKFPYDTHVFPQSMWNSIQAVADKSEAFSVRDLGTYNAMKKYVNMDKIMVVPDAGMFVKAEPFYHQCLQNDKMKIGLNWASDRQEQRFSSEKEAELAMRTLLESCKTIVGKYDAKIYLIEHLLRNDTNYKTKDKLHKMAKDILGEDVVILYDKSNEELYPPFDYTAGFFANIYKQMHLVFGMRAHARLIPFSFGVPAIGIGEHNKVRWALQEMELERLLLKDISNGYKIKRIVDDVIDNNQKYKLLMHKRKIVLNGKKDEFLSNVCKLIK</sequence>